<accession>A0A225MS70</accession>
<dbReference type="InterPro" id="IPR042100">
    <property type="entry name" value="Bug_dom1"/>
</dbReference>
<keyword evidence="2" id="KW-0732">Signal</keyword>
<dbReference type="PANTHER" id="PTHR42928">
    <property type="entry name" value="TRICARBOXYLATE-BINDING PROTEIN"/>
    <property type="match status" value="1"/>
</dbReference>
<dbReference type="Gene3D" id="3.40.190.150">
    <property type="entry name" value="Bordetella uptake gene, domain 1"/>
    <property type="match status" value="1"/>
</dbReference>
<evidence type="ECO:0000313" key="3">
    <source>
        <dbReference type="EMBL" id="OWT63902.1"/>
    </source>
</evidence>
<dbReference type="AlphaFoldDB" id="A0A225MS70"/>
<evidence type="ECO:0000256" key="2">
    <source>
        <dbReference type="SAM" id="SignalP"/>
    </source>
</evidence>
<dbReference type="Pfam" id="PF03401">
    <property type="entry name" value="TctC"/>
    <property type="match status" value="1"/>
</dbReference>
<evidence type="ECO:0000313" key="4">
    <source>
        <dbReference type="Proteomes" id="UP000214603"/>
    </source>
</evidence>
<keyword evidence="4" id="KW-1185">Reference proteome</keyword>
<comment type="caution">
    <text evidence="3">The sequence shown here is derived from an EMBL/GenBank/DDBJ whole genome shotgun (WGS) entry which is preliminary data.</text>
</comment>
<protein>
    <recommendedName>
        <fullName evidence="5">ABC transporter substrate-binding protein</fullName>
    </recommendedName>
</protein>
<name>A0A225MS70_9BURK</name>
<dbReference type="SUPFAM" id="SSF53850">
    <property type="entry name" value="Periplasmic binding protein-like II"/>
    <property type="match status" value="1"/>
</dbReference>
<evidence type="ECO:0000256" key="1">
    <source>
        <dbReference type="ARBA" id="ARBA00006987"/>
    </source>
</evidence>
<dbReference type="InterPro" id="IPR005064">
    <property type="entry name" value="BUG"/>
</dbReference>
<feature type="chain" id="PRO_5012013771" description="ABC transporter substrate-binding protein" evidence="2">
    <location>
        <begin position="28"/>
        <end position="324"/>
    </location>
</feature>
<organism evidence="3 4">
    <name type="scientific">Candidimonas nitroreducens</name>
    <dbReference type="NCBI Taxonomy" id="683354"/>
    <lineage>
        <taxon>Bacteria</taxon>
        <taxon>Pseudomonadati</taxon>
        <taxon>Pseudomonadota</taxon>
        <taxon>Betaproteobacteria</taxon>
        <taxon>Burkholderiales</taxon>
        <taxon>Alcaligenaceae</taxon>
        <taxon>Candidimonas</taxon>
    </lineage>
</organism>
<dbReference type="RefSeq" id="WP_088602482.1">
    <property type="nucleotide sequence ID" value="NZ_NJIH01000003.1"/>
</dbReference>
<dbReference type="PANTHER" id="PTHR42928:SF5">
    <property type="entry name" value="BLR1237 PROTEIN"/>
    <property type="match status" value="1"/>
</dbReference>
<dbReference type="EMBL" id="NJIH01000003">
    <property type="protein sequence ID" value="OWT63902.1"/>
    <property type="molecule type" value="Genomic_DNA"/>
</dbReference>
<sequence length="324" mass="34887">MSIIKKLTLTTLSGFALLATLGGPVMAAQDFPSRPLKIIVPYQPGSMVDTMSRKIADSLSKHWHQSVIVENKTGAFGVIAVNTLKAAPADGYVLMADTPAIGINPSVRDVGYDPVKDIEPIAMMMEMPFVVGMSTKVPAKNLHEFIEYGKTHQDKLNLSDGGTSTKLAGLLFSQQTGIQMQQITYKGATPAIMSVLQNECQVLAFDLANMAPQINAGKMIGLITSGSERSPLLPNVPTAKEAGLPDFTVTTWFGLFAKGGTPPEIINKLNREIVGVLSNPEYQAFVSSKGAVIKPYNAAQFKAFFHNDIKVWADIAKKSGVKFN</sequence>
<feature type="signal peptide" evidence="2">
    <location>
        <begin position="1"/>
        <end position="27"/>
    </location>
</feature>
<evidence type="ECO:0008006" key="5">
    <source>
        <dbReference type="Google" id="ProtNLM"/>
    </source>
</evidence>
<dbReference type="Proteomes" id="UP000214603">
    <property type="component" value="Unassembled WGS sequence"/>
</dbReference>
<comment type="similarity">
    <text evidence="1">Belongs to the UPF0065 (bug) family.</text>
</comment>
<dbReference type="CDD" id="cd07012">
    <property type="entry name" value="PBP2_Bug_TTT"/>
    <property type="match status" value="1"/>
</dbReference>
<dbReference type="PIRSF" id="PIRSF017082">
    <property type="entry name" value="YflP"/>
    <property type="match status" value="1"/>
</dbReference>
<dbReference type="OrthoDB" id="8443386at2"/>
<dbReference type="Gene3D" id="3.40.190.10">
    <property type="entry name" value="Periplasmic binding protein-like II"/>
    <property type="match status" value="1"/>
</dbReference>
<reference evidence="4" key="1">
    <citation type="submission" date="2017-06" db="EMBL/GenBank/DDBJ databases">
        <title>Herbaspirillum phytohormonus sp. nov., isolated from the root nodule of Robinia pseudoacacia in lead-zinc mine.</title>
        <authorList>
            <person name="Fan M."/>
            <person name="Lin Y."/>
        </authorList>
    </citation>
    <scope>NUCLEOTIDE SEQUENCE [LARGE SCALE GENOMIC DNA]</scope>
    <source>
        <strain evidence="4">SC-089</strain>
    </source>
</reference>
<gene>
    <name evidence="3" type="ORF">CEY11_06250</name>
</gene>
<proteinExistence type="inferred from homology"/>